<evidence type="ECO:0000313" key="4">
    <source>
        <dbReference type="EMBL" id="MBU5486231.1"/>
    </source>
</evidence>
<sequence>MSLKKTFNFKLILISLLILLFSSSCSKSNIKDSESIVNNNTQVINKETNNSSNEIEDKKDDTEQSNDQKEKDALNKNSPLIYNDRAIPVLMYHSINYEEGNELMVPKEQFREQMNYLYENGYTTLTLNQLYDFFINNKPIPEKSVVITLDDGYKDNYTNAFPILKEFNFNAVVFVITNNIDNHKNFLTSEQILEMDKNGIEIQSHTANHERLPTLSYENQVRTLKVSKEFLEKLLNKESLYIAYPYGDANSDTIKAAKEAGYKMAFTTKGTWSDKTDGILSLDRVYISANFDMDEFHRRLTNKDYK</sequence>
<evidence type="ECO:0000256" key="1">
    <source>
        <dbReference type="SAM" id="MobiDB-lite"/>
    </source>
</evidence>
<feature type="chain" id="PRO_5046622268" evidence="2">
    <location>
        <begin position="27"/>
        <end position="306"/>
    </location>
</feature>
<dbReference type="RefSeq" id="WP_216440810.1">
    <property type="nucleotide sequence ID" value="NZ_JAHLQF010000004.1"/>
</dbReference>
<feature type="compositionally biased region" description="Basic and acidic residues" evidence="1">
    <location>
        <begin position="55"/>
        <end position="74"/>
    </location>
</feature>
<evidence type="ECO:0000256" key="2">
    <source>
        <dbReference type="SAM" id="SignalP"/>
    </source>
</evidence>
<reference evidence="4 5" key="1">
    <citation type="submission" date="2021-06" db="EMBL/GenBank/DDBJ databases">
        <authorList>
            <person name="Sun Q."/>
            <person name="Li D."/>
        </authorList>
    </citation>
    <scope>NUCLEOTIDE SEQUENCE [LARGE SCALE GENOMIC DNA]</scope>
    <source>
        <strain evidence="4 5">MSJ-11</strain>
    </source>
</reference>
<proteinExistence type="predicted"/>
<dbReference type="PANTHER" id="PTHR34216">
    <property type="match status" value="1"/>
</dbReference>
<feature type="signal peptide" evidence="2">
    <location>
        <begin position="1"/>
        <end position="26"/>
    </location>
</feature>
<dbReference type="EMBL" id="JAHLQF010000004">
    <property type="protein sequence ID" value="MBU5486231.1"/>
    <property type="molecule type" value="Genomic_DNA"/>
</dbReference>
<protein>
    <submittedName>
        <fullName evidence="4">Polysaccharide deacetylase family protein</fullName>
    </submittedName>
</protein>
<feature type="compositionally biased region" description="Polar residues" evidence="1">
    <location>
        <begin position="42"/>
        <end position="53"/>
    </location>
</feature>
<organism evidence="4 5">
    <name type="scientific">Clostridium mobile</name>
    <dbReference type="NCBI Taxonomy" id="2841512"/>
    <lineage>
        <taxon>Bacteria</taxon>
        <taxon>Bacillati</taxon>
        <taxon>Bacillota</taxon>
        <taxon>Clostridia</taxon>
        <taxon>Eubacteriales</taxon>
        <taxon>Clostridiaceae</taxon>
        <taxon>Clostridium</taxon>
    </lineage>
</organism>
<dbReference type="InterPro" id="IPR002509">
    <property type="entry name" value="NODB_dom"/>
</dbReference>
<gene>
    <name evidence="4" type="ORF">KQI86_18080</name>
</gene>
<dbReference type="PROSITE" id="PS51257">
    <property type="entry name" value="PROKAR_LIPOPROTEIN"/>
    <property type="match status" value="1"/>
</dbReference>
<dbReference type="CDD" id="cd10918">
    <property type="entry name" value="CE4_NodB_like_5s_6s"/>
    <property type="match status" value="1"/>
</dbReference>
<dbReference type="PROSITE" id="PS51677">
    <property type="entry name" value="NODB"/>
    <property type="match status" value="1"/>
</dbReference>
<dbReference type="InterPro" id="IPR051398">
    <property type="entry name" value="Polysacch_Deacetylase"/>
</dbReference>
<comment type="caution">
    <text evidence="4">The sequence shown here is derived from an EMBL/GenBank/DDBJ whole genome shotgun (WGS) entry which is preliminary data.</text>
</comment>
<dbReference type="Pfam" id="PF01522">
    <property type="entry name" value="Polysacc_deac_1"/>
    <property type="match status" value="1"/>
</dbReference>
<evidence type="ECO:0000259" key="3">
    <source>
        <dbReference type="PROSITE" id="PS51677"/>
    </source>
</evidence>
<feature type="region of interest" description="Disordered" evidence="1">
    <location>
        <begin position="42"/>
        <end position="75"/>
    </location>
</feature>
<keyword evidence="5" id="KW-1185">Reference proteome</keyword>
<dbReference type="Proteomes" id="UP000726170">
    <property type="component" value="Unassembled WGS sequence"/>
</dbReference>
<evidence type="ECO:0000313" key="5">
    <source>
        <dbReference type="Proteomes" id="UP000726170"/>
    </source>
</evidence>
<feature type="domain" description="NodB homology" evidence="3">
    <location>
        <begin position="143"/>
        <end position="306"/>
    </location>
</feature>
<dbReference type="PANTHER" id="PTHR34216:SF3">
    <property type="entry name" value="POLY-BETA-1,6-N-ACETYL-D-GLUCOSAMINE N-DEACETYLASE"/>
    <property type="match status" value="1"/>
</dbReference>
<name>A0ABS6ELX8_9CLOT</name>
<accession>A0ABS6ELX8</accession>
<keyword evidence="2" id="KW-0732">Signal</keyword>